<dbReference type="EMBL" id="MT631513">
    <property type="protein sequence ID" value="QNO52547.1"/>
    <property type="molecule type" value="Genomic_DNA"/>
</dbReference>
<sequence>MPRQLKRFTKICLVYAIYQKKAYYPPSGDIVYSHKLYGKEWNIWPVMYYVFAEDSVKLELLAEKMDELNQTSELPPEKRIDSICILKKGVIANISPDGKFDALPTEDSQLFASYTENALLAFYTFVARYFNQANMPNFRFLEYVRDMQF</sequence>
<reference evidence="1" key="1">
    <citation type="submission" date="2020-06" db="EMBL/GenBank/DDBJ databases">
        <title>Unique genomic features of the anaerobic methanotrophic archaea.</title>
        <authorList>
            <person name="Chadwick G.L."/>
            <person name="Skennerton C.T."/>
            <person name="Laso-Perez R."/>
            <person name="Leu A.O."/>
            <person name="Speth D.R."/>
            <person name="Yu H."/>
            <person name="Morgan-Lang C."/>
            <person name="Hatzenpichler R."/>
            <person name="Goudeau D."/>
            <person name="Malmstrom R."/>
            <person name="Brazelton W.J."/>
            <person name="Woyke T."/>
            <person name="Hallam S.J."/>
            <person name="Tyson G.W."/>
            <person name="Wegener G."/>
            <person name="Boetius A."/>
            <person name="Orphan V."/>
        </authorList>
    </citation>
    <scope>NUCLEOTIDE SEQUENCE</scope>
</reference>
<gene>
    <name evidence="1" type="ORF">BJKGENCM_00037</name>
</gene>
<dbReference type="AlphaFoldDB" id="A0A7G9YX13"/>
<proteinExistence type="predicted"/>
<protein>
    <submittedName>
        <fullName evidence="1">Uncharacterized protein</fullName>
    </submittedName>
</protein>
<evidence type="ECO:0000313" key="1">
    <source>
        <dbReference type="EMBL" id="QNO52547.1"/>
    </source>
</evidence>
<accession>A0A7G9YX13</accession>
<name>A0A7G9YX13_9EURY</name>
<organism evidence="1">
    <name type="scientific">Candidatus Methanophagaceae archaeon ANME-1 ERB6</name>
    <dbReference type="NCBI Taxonomy" id="2759912"/>
    <lineage>
        <taxon>Archaea</taxon>
        <taxon>Methanobacteriati</taxon>
        <taxon>Methanobacteriota</taxon>
        <taxon>Stenosarchaea group</taxon>
        <taxon>Methanomicrobia</taxon>
        <taxon>Candidatus Methanophagales</taxon>
        <taxon>Candidatus Methanophagaceae</taxon>
    </lineage>
</organism>